<feature type="region of interest" description="Disordered" evidence="1">
    <location>
        <begin position="151"/>
        <end position="212"/>
    </location>
</feature>
<accession>A0A5K3FCS4</accession>
<dbReference type="AlphaFoldDB" id="A0A5K3FCS4"/>
<evidence type="ECO:0000256" key="1">
    <source>
        <dbReference type="SAM" id="MobiDB-lite"/>
    </source>
</evidence>
<evidence type="ECO:0000313" key="3">
    <source>
        <dbReference type="WBParaSite" id="MCU_007375-RB"/>
    </source>
</evidence>
<dbReference type="PANTHER" id="PTHR23034">
    <property type="entry name" value="GLUTAMATE-RICH PROTEIN 3"/>
    <property type="match status" value="1"/>
</dbReference>
<name>A0A5K3FCS4_MESCO</name>
<dbReference type="WBParaSite" id="MCU_007375-RB">
    <property type="protein sequence ID" value="MCU_007375-RB"/>
    <property type="gene ID" value="MCU_007375"/>
</dbReference>
<dbReference type="Pfam" id="PF15257">
    <property type="entry name" value="DUF4590"/>
    <property type="match status" value="1"/>
</dbReference>
<evidence type="ECO:0000259" key="2">
    <source>
        <dbReference type="Pfam" id="PF15257"/>
    </source>
</evidence>
<feature type="compositionally biased region" description="Polar residues" evidence="1">
    <location>
        <begin position="179"/>
        <end position="189"/>
    </location>
</feature>
<dbReference type="PANTHER" id="PTHR23034:SF2">
    <property type="entry name" value="GLUTAMATE-RICH PROTEIN 3"/>
    <property type="match status" value="1"/>
</dbReference>
<dbReference type="InterPro" id="IPR048257">
    <property type="entry name" value="DUF4590"/>
</dbReference>
<proteinExistence type="predicted"/>
<dbReference type="InterPro" id="IPR027962">
    <property type="entry name" value="ERICH3"/>
</dbReference>
<sequence>MLFCSLLSTYNILADPHLANYFNSPRIKKHLINSGLLTKSDEIIPESEYRNAVAKRLQMEAVVNIYIRAIIDKAVEIERNRQSALRQSQEDILRARRVRRVKAERRRKRELELYGALLEFDDDVDDFGSELNIDLHEDCLKCREAAELGSKMLPSERQSDSRSTNVKQRHQGSRFIKNTPPSESTQESQPDARNRGWKNDGPHSTFSSRTFTSDSRITEINRRGSKWEKKAETCLVQLKFLGVSPVIGASDHPRRVVVEQQLRRSYSIPVYRGALRPNDFLTFESRRNPGYPFSVVITVDGAPNTKILTCCEQSHQRGTRIGGTDGIFVFIDAKGAQACNRCRTSSESRRE</sequence>
<organism evidence="3">
    <name type="scientific">Mesocestoides corti</name>
    <name type="common">Flatworm</name>
    <dbReference type="NCBI Taxonomy" id="53468"/>
    <lineage>
        <taxon>Eukaryota</taxon>
        <taxon>Metazoa</taxon>
        <taxon>Spiralia</taxon>
        <taxon>Lophotrochozoa</taxon>
        <taxon>Platyhelminthes</taxon>
        <taxon>Cestoda</taxon>
        <taxon>Eucestoda</taxon>
        <taxon>Cyclophyllidea</taxon>
        <taxon>Mesocestoididae</taxon>
        <taxon>Mesocestoides</taxon>
    </lineage>
</organism>
<feature type="domain" description="DUF4590" evidence="2">
    <location>
        <begin position="255"/>
        <end position="347"/>
    </location>
</feature>
<protein>
    <submittedName>
        <fullName evidence="3">UDENN domain-containing protein</fullName>
    </submittedName>
</protein>
<feature type="compositionally biased region" description="Basic and acidic residues" evidence="1">
    <location>
        <begin position="190"/>
        <end position="201"/>
    </location>
</feature>
<reference evidence="3" key="1">
    <citation type="submission" date="2019-11" db="UniProtKB">
        <authorList>
            <consortium name="WormBaseParasite"/>
        </authorList>
    </citation>
    <scope>IDENTIFICATION</scope>
</reference>